<dbReference type="Proteomes" id="UP001318860">
    <property type="component" value="Unassembled WGS sequence"/>
</dbReference>
<name>A0ABR0XIL7_REHGL</name>
<dbReference type="SUPFAM" id="SSF56672">
    <property type="entry name" value="DNA/RNA polymerases"/>
    <property type="match status" value="1"/>
</dbReference>
<protein>
    <recommendedName>
        <fullName evidence="1">Reverse transcriptase Ty1/copia-type domain-containing protein</fullName>
    </recommendedName>
</protein>
<dbReference type="EMBL" id="JABTTQ020000004">
    <property type="protein sequence ID" value="KAK6158833.1"/>
    <property type="molecule type" value="Genomic_DNA"/>
</dbReference>
<dbReference type="PANTHER" id="PTHR11439:SF455">
    <property type="entry name" value="RLK (RECEPTOR-LIKE PROTEIN KINASE) 8, PUTATIVE-RELATED"/>
    <property type="match status" value="1"/>
</dbReference>
<evidence type="ECO:0000313" key="3">
    <source>
        <dbReference type="Proteomes" id="UP001318860"/>
    </source>
</evidence>
<evidence type="ECO:0000313" key="2">
    <source>
        <dbReference type="EMBL" id="KAK6158833.1"/>
    </source>
</evidence>
<dbReference type="CDD" id="cd09272">
    <property type="entry name" value="RNase_HI_RT_Ty1"/>
    <property type="match status" value="1"/>
</dbReference>
<reference evidence="2 3" key="1">
    <citation type="journal article" date="2021" name="Comput. Struct. Biotechnol. J.">
        <title>De novo genome assembly of the potent medicinal plant Rehmannia glutinosa using nanopore technology.</title>
        <authorList>
            <person name="Ma L."/>
            <person name="Dong C."/>
            <person name="Song C."/>
            <person name="Wang X."/>
            <person name="Zheng X."/>
            <person name="Niu Y."/>
            <person name="Chen S."/>
            <person name="Feng W."/>
        </authorList>
    </citation>
    <scope>NUCLEOTIDE SEQUENCE [LARGE SCALE GENOMIC DNA]</scope>
    <source>
        <strain evidence="2">DH-2019</strain>
    </source>
</reference>
<keyword evidence="3" id="KW-1185">Reference proteome</keyword>
<dbReference type="Pfam" id="PF07727">
    <property type="entry name" value="RVT_2"/>
    <property type="match status" value="1"/>
</dbReference>
<dbReference type="InterPro" id="IPR013103">
    <property type="entry name" value="RVT_2"/>
</dbReference>
<feature type="domain" description="Reverse transcriptase Ty1/copia-type" evidence="1">
    <location>
        <begin position="1"/>
        <end position="135"/>
    </location>
</feature>
<dbReference type="PANTHER" id="PTHR11439">
    <property type="entry name" value="GAG-POL-RELATED RETROTRANSPOSON"/>
    <property type="match status" value="1"/>
</dbReference>
<accession>A0ABR0XIL7</accession>
<proteinExistence type="predicted"/>
<organism evidence="2 3">
    <name type="scientific">Rehmannia glutinosa</name>
    <name type="common">Chinese foxglove</name>
    <dbReference type="NCBI Taxonomy" id="99300"/>
    <lineage>
        <taxon>Eukaryota</taxon>
        <taxon>Viridiplantae</taxon>
        <taxon>Streptophyta</taxon>
        <taxon>Embryophyta</taxon>
        <taxon>Tracheophyta</taxon>
        <taxon>Spermatophyta</taxon>
        <taxon>Magnoliopsida</taxon>
        <taxon>eudicotyledons</taxon>
        <taxon>Gunneridae</taxon>
        <taxon>Pentapetalae</taxon>
        <taxon>asterids</taxon>
        <taxon>lamiids</taxon>
        <taxon>Lamiales</taxon>
        <taxon>Orobanchaceae</taxon>
        <taxon>Rehmannieae</taxon>
        <taxon>Rehmannia</taxon>
    </lineage>
</organism>
<evidence type="ECO:0000259" key="1">
    <source>
        <dbReference type="Pfam" id="PF07727"/>
    </source>
</evidence>
<comment type="caution">
    <text evidence="2">The sequence shown here is derived from an EMBL/GenBank/DDBJ whole genome shotgun (WGS) entry which is preliminary data.</text>
</comment>
<gene>
    <name evidence="2" type="ORF">DH2020_006147</name>
</gene>
<dbReference type="InterPro" id="IPR043502">
    <property type="entry name" value="DNA/RNA_pol_sf"/>
</dbReference>
<sequence length="345" mass="39079">MKQVPGFEKYDKNGRLMVCKLQNSLYGLKQASRAWNIKLSRVLQSFGFKMSRADNSLFYRQQGNSHIIILTYVDDIIITGPSNSDLKVIDDLHKVFALKDLGDLHYFLGIEVSYTSDGMLLSQEKCICELLEKAGQPMMDGQLYRRIVGGLQYATITRPGIAFSVNKVSQYMQNPLDTHWKAIKRILRYLVDTIDQGVLFSAKSPLTLKAFSDVDWGSDIDDRKSTTGYCVFLGDNLISWSSKKQPTVSRSSTEAEYRSIAAIVCDVSWIHNLLDELSRTKHLELDLHFVRDKVMSKNIYVQHVPGTDQIADILTKPLSGQFFLRLKNKLSIASKAALELRGPVR</sequence>